<evidence type="ECO:0000313" key="2">
    <source>
        <dbReference type="EMBL" id="SHK29726.1"/>
    </source>
</evidence>
<accession>A0A1M6RBA9</accession>
<evidence type="ECO:0000256" key="1">
    <source>
        <dbReference type="ARBA" id="ARBA00023118"/>
    </source>
</evidence>
<dbReference type="GO" id="GO:0043571">
    <property type="term" value="P:maintenance of CRISPR repeat elements"/>
    <property type="evidence" value="ECO:0007669"/>
    <property type="project" value="InterPro"/>
</dbReference>
<keyword evidence="1" id="KW-0051">Antiviral defense</keyword>
<dbReference type="OrthoDB" id="9782505at2"/>
<dbReference type="AlphaFoldDB" id="A0A1M6RBA9"/>
<dbReference type="STRING" id="1123349.SAMN02744037_02066"/>
<evidence type="ECO:0000313" key="3">
    <source>
        <dbReference type="Proteomes" id="UP000242497"/>
    </source>
</evidence>
<reference evidence="3" key="1">
    <citation type="submission" date="2016-11" db="EMBL/GenBank/DDBJ databases">
        <authorList>
            <person name="Varghese N."/>
            <person name="Submissions S."/>
        </authorList>
    </citation>
    <scope>NUCLEOTIDE SEQUENCE [LARGE SCALE GENOMIC DNA]</scope>
    <source>
        <strain evidence="3">DSM 15518</strain>
    </source>
</reference>
<gene>
    <name evidence="2" type="ORF">SAMN02744037_02066</name>
</gene>
<dbReference type="RefSeq" id="WP_072889696.1">
    <property type="nucleotide sequence ID" value="NZ_FRAE01000054.1"/>
</dbReference>
<dbReference type="Gene3D" id="3.30.70.2660">
    <property type="match status" value="1"/>
</dbReference>
<dbReference type="InterPro" id="IPR013422">
    <property type="entry name" value="CRISPR-assoc_prot_Cas5_N"/>
</dbReference>
<organism evidence="2 3">
    <name type="scientific">Tepidibacter formicigenes DSM 15518</name>
    <dbReference type="NCBI Taxonomy" id="1123349"/>
    <lineage>
        <taxon>Bacteria</taxon>
        <taxon>Bacillati</taxon>
        <taxon>Bacillota</taxon>
        <taxon>Clostridia</taxon>
        <taxon>Peptostreptococcales</taxon>
        <taxon>Peptostreptococcaceae</taxon>
        <taxon>Tepidibacter</taxon>
    </lineage>
</organism>
<sequence>MQVIKFKVEGILNSFRIPFFRTYHKTFLAPPKTAIIGMITNILRKSEKWYYDALYNDLFDVSVVIDNIQGKTKDLWGYKNFKKGNRGRSVIRRDKLYKATYTIYLKINDENIKNEVLDALKNPKSVPALGLDDEIIKIYDVEEVYLKKNEDNIINSVFIGDEIKYRVKMDIDEDIYLPASNITPLKYSVDVKKGVRTKREIIKQGKQVEYMNCKVEIKSDIPIYEDGINKVVFY</sequence>
<dbReference type="Proteomes" id="UP000242497">
    <property type="component" value="Unassembled WGS sequence"/>
</dbReference>
<keyword evidence="3" id="KW-1185">Reference proteome</keyword>
<dbReference type="GO" id="GO:0051607">
    <property type="term" value="P:defense response to virus"/>
    <property type="evidence" value="ECO:0007669"/>
    <property type="project" value="UniProtKB-KW"/>
</dbReference>
<protein>
    <submittedName>
        <fullName evidence="2">CRISPR-associated protein Cas5t</fullName>
    </submittedName>
</protein>
<name>A0A1M6RBA9_9FIRM</name>
<dbReference type="NCBIfam" id="TIGR02593">
    <property type="entry name" value="CRISPR_cas5"/>
    <property type="match status" value="1"/>
</dbReference>
<dbReference type="Pfam" id="PF09704">
    <property type="entry name" value="Cas_Cas5d"/>
    <property type="match status" value="1"/>
</dbReference>
<dbReference type="EMBL" id="FRAE01000054">
    <property type="protein sequence ID" value="SHK29726.1"/>
    <property type="molecule type" value="Genomic_DNA"/>
</dbReference>
<proteinExistence type="predicted"/>
<dbReference type="InterPro" id="IPR021124">
    <property type="entry name" value="CRISPR-assoc_prot_Cas5"/>
</dbReference>